<dbReference type="SUPFAM" id="SSF49464">
    <property type="entry name" value="Carboxypeptidase regulatory domain-like"/>
    <property type="match status" value="1"/>
</dbReference>
<dbReference type="InterPro" id="IPR008969">
    <property type="entry name" value="CarboxyPept-like_regulatory"/>
</dbReference>
<dbReference type="Pfam" id="PF18939">
    <property type="entry name" value="DUF5686"/>
    <property type="match status" value="1"/>
</dbReference>
<keyword evidence="2" id="KW-0378">Hydrolase</keyword>
<keyword evidence="2" id="KW-0645">Protease</keyword>
<keyword evidence="1" id="KW-1133">Transmembrane helix</keyword>
<keyword evidence="2" id="KW-0121">Carboxypeptidase</keyword>
<keyword evidence="1" id="KW-0812">Transmembrane</keyword>
<gene>
    <name evidence="2" type="ORF">DWB61_10190</name>
</gene>
<organism evidence="2 3">
    <name type="scientific">Ancylomarina euxinus</name>
    <dbReference type="NCBI Taxonomy" id="2283627"/>
    <lineage>
        <taxon>Bacteria</taxon>
        <taxon>Pseudomonadati</taxon>
        <taxon>Bacteroidota</taxon>
        <taxon>Bacteroidia</taxon>
        <taxon>Marinilabiliales</taxon>
        <taxon>Marinifilaceae</taxon>
        <taxon>Ancylomarina</taxon>
    </lineage>
</organism>
<comment type="caution">
    <text evidence="2">The sequence shown here is derived from an EMBL/GenBank/DDBJ whole genome shotgun (WGS) entry which is preliminary data.</text>
</comment>
<sequence>MSKSTNTTNSSSCKLIYNAESSRLKYFFYKLLICVFVLISHSSIASTISGSIRDSKTKESIPFANVVIKNTTNGMMSDIEGSFILDVEKFPCTLVIKFIGYKTNEITVKNQEQILDILLEEDVYSLNEIIVKPDNAYERSLLRKVVKNRKRNNPDHLSNLSYTDYTRTTVFLSNLGIKTAQSGTFKESADAFVKTSESTLMMPFFMDETVSSHQRADKRKQSQVIAQKTDGILSQINTQVKSILEKKITTEFNFYNNQINILARGFPSPISNTGLLYYNIYLSDSTIYNNIKHYKFNYFPKSYKNITFKGHFWVESESWALTEIKASLPNSANLNFVKDLEVFVNYEKLNKDQWFYKTQKINLKLTLNKKEGKKRKKKNFDVQKLICYRNANTNTIQLLNTNSKSEYLIQNSIESSEEILAIRKEFAPLDSFERSAYTGIKKLKENKFIRVADKFSAMTINGYYNMGKLDLGPYFSFYRKNEIEGNRFTIPLRTSEKLFKNFMLGAYVGYGNKNKEFAYGGNMKYLLPNTQRSILSTNYHYDYFDLTKNKFIEFIRENPYQQGGGNIVSSFTSKIPNPYMMRNRHFDITYEHQLNKSFGLLIRPSLNRYYSNYNLIFNKRGDDLPYFDTQNLMLDLRLSFGQDYDEGYFSRIYYGNQKPVFHFTTLLGQYKLPIASGNKSGYYANLNVSMKNRVNMGPMFLKTMVEGGAILGNVPYPLLQLPRGTRDIGAARYHFNLLHHTSFASDLYMSAHLSLNCGGIIFNKLPLVKKLNLREIVTFKAYYGKLLGEHDKVLNMPNMLQAPNKAPYMEMGFGITNIFKCLRVEYVNRINRGDAFNKFSSKHGFRFRIEVSF</sequence>
<dbReference type="AlphaFoldDB" id="A0A425Y068"/>
<reference evidence="2 3" key="1">
    <citation type="submission" date="2018-07" db="EMBL/GenBank/DDBJ databases">
        <title>Draft genome sequence of Ancylomarina sp. M1P.</title>
        <authorList>
            <person name="Yadav S."/>
            <person name="Villanueva L."/>
            <person name="Damste J.S.S."/>
        </authorList>
    </citation>
    <scope>NUCLEOTIDE SEQUENCE [LARGE SCALE GENOMIC DNA]</scope>
    <source>
        <strain evidence="2 3">M1P</strain>
    </source>
</reference>
<dbReference type="InterPro" id="IPR043741">
    <property type="entry name" value="DUF5686"/>
</dbReference>
<keyword evidence="3" id="KW-1185">Reference proteome</keyword>
<dbReference type="GO" id="GO:0004180">
    <property type="term" value="F:carboxypeptidase activity"/>
    <property type="evidence" value="ECO:0007669"/>
    <property type="project" value="UniProtKB-KW"/>
</dbReference>
<dbReference type="Pfam" id="PF13715">
    <property type="entry name" value="CarbopepD_reg_2"/>
    <property type="match status" value="1"/>
</dbReference>
<evidence type="ECO:0000256" key="1">
    <source>
        <dbReference type="SAM" id="Phobius"/>
    </source>
</evidence>
<evidence type="ECO:0000313" key="2">
    <source>
        <dbReference type="EMBL" id="RRG21103.1"/>
    </source>
</evidence>
<protein>
    <submittedName>
        <fullName evidence="2">Carboxypeptidase-like regulatory domain-containing protein</fullName>
    </submittedName>
</protein>
<dbReference type="RefSeq" id="WP_125030795.1">
    <property type="nucleotide sequence ID" value="NZ_JAPXVP010000008.1"/>
</dbReference>
<keyword evidence="1" id="KW-0472">Membrane</keyword>
<dbReference type="OrthoDB" id="983143at2"/>
<proteinExistence type="predicted"/>
<dbReference type="EMBL" id="QQWG01000009">
    <property type="protein sequence ID" value="RRG21103.1"/>
    <property type="molecule type" value="Genomic_DNA"/>
</dbReference>
<evidence type="ECO:0000313" key="3">
    <source>
        <dbReference type="Proteomes" id="UP000285794"/>
    </source>
</evidence>
<dbReference type="Proteomes" id="UP000285794">
    <property type="component" value="Unassembled WGS sequence"/>
</dbReference>
<accession>A0A425Y068</accession>
<name>A0A425Y068_9BACT</name>
<dbReference type="Gene3D" id="2.60.40.1120">
    <property type="entry name" value="Carboxypeptidase-like, regulatory domain"/>
    <property type="match status" value="1"/>
</dbReference>
<feature type="transmembrane region" description="Helical" evidence="1">
    <location>
        <begin position="27"/>
        <end position="48"/>
    </location>
</feature>